<dbReference type="InterPro" id="IPR036390">
    <property type="entry name" value="WH_DNA-bd_sf"/>
</dbReference>
<evidence type="ECO:0000313" key="6">
    <source>
        <dbReference type="Proteomes" id="UP000662814"/>
    </source>
</evidence>
<dbReference type="RefSeq" id="WP_166986745.1">
    <property type="nucleotide sequence ID" value="NZ_CP061169.1"/>
</dbReference>
<dbReference type="EMBL" id="CP061169">
    <property type="protein sequence ID" value="QPZ38346.1"/>
    <property type="molecule type" value="Genomic_DNA"/>
</dbReference>
<keyword evidence="1" id="KW-0805">Transcription regulation</keyword>
<evidence type="ECO:0000256" key="3">
    <source>
        <dbReference type="ARBA" id="ARBA00023163"/>
    </source>
</evidence>
<organism evidence="5 6">
    <name type="scientific">Paramicrobacterium chengjingii</name>
    <dbReference type="NCBI Taxonomy" id="2769067"/>
    <lineage>
        <taxon>Bacteria</taxon>
        <taxon>Bacillati</taxon>
        <taxon>Actinomycetota</taxon>
        <taxon>Actinomycetes</taxon>
        <taxon>Micrococcales</taxon>
        <taxon>Microbacteriaceae</taxon>
        <taxon>Paramicrobacterium</taxon>
    </lineage>
</organism>
<name>A0ABX6YHV8_9MICO</name>
<dbReference type="Pfam" id="PF08279">
    <property type="entry name" value="HTH_11"/>
    <property type="match status" value="1"/>
</dbReference>
<reference evidence="5 6" key="1">
    <citation type="submission" date="2020-12" db="EMBL/GenBank/DDBJ databases">
        <title>Microbacterium sp. HY060.</title>
        <authorList>
            <person name="Zhou J."/>
        </authorList>
    </citation>
    <scope>NUCLEOTIDE SEQUENCE [LARGE SCALE GENOMIC DNA]</scope>
    <source>
        <strain evidence="5 6">HY60</strain>
    </source>
</reference>
<dbReference type="PANTHER" id="PTHR34580:SF3">
    <property type="entry name" value="PROTEIN PAFB"/>
    <property type="match status" value="1"/>
</dbReference>
<dbReference type="InterPro" id="IPR018356">
    <property type="entry name" value="Tscrpt_reg_HTH_DeoR_CS"/>
</dbReference>
<dbReference type="PANTHER" id="PTHR34580">
    <property type="match status" value="1"/>
</dbReference>
<keyword evidence="2" id="KW-0238">DNA-binding</keyword>
<dbReference type="PROSITE" id="PS51000">
    <property type="entry name" value="HTH_DEOR_2"/>
    <property type="match status" value="1"/>
</dbReference>
<keyword evidence="3" id="KW-0804">Transcription</keyword>
<dbReference type="Pfam" id="PF13280">
    <property type="entry name" value="WYL"/>
    <property type="match status" value="1"/>
</dbReference>
<dbReference type="Gene3D" id="1.10.10.10">
    <property type="entry name" value="Winged helix-like DNA-binding domain superfamily/Winged helix DNA-binding domain"/>
    <property type="match status" value="1"/>
</dbReference>
<dbReference type="PROSITE" id="PS52050">
    <property type="entry name" value="WYL"/>
    <property type="match status" value="1"/>
</dbReference>
<protein>
    <submittedName>
        <fullName evidence="5">WYL domain-containing protein</fullName>
    </submittedName>
</protein>
<dbReference type="InterPro" id="IPR051534">
    <property type="entry name" value="CBASS_pafABC_assoc_protein"/>
</dbReference>
<gene>
    <name evidence="5" type="ORF">HCR76_16425</name>
</gene>
<dbReference type="InterPro" id="IPR001034">
    <property type="entry name" value="DeoR_HTH"/>
</dbReference>
<dbReference type="InterPro" id="IPR013196">
    <property type="entry name" value="HTH_11"/>
</dbReference>
<evidence type="ECO:0000313" key="5">
    <source>
        <dbReference type="EMBL" id="QPZ38346.1"/>
    </source>
</evidence>
<dbReference type="Proteomes" id="UP000662814">
    <property type="component" value="Chromosome"/>
</dbReference>
<feature type="domain" description="HTH deoR-type" evidence="4">
    <location>
        <begin position="4"/>
        <end position="63"/>
    </location>
</feature>
<dbReference type="InterPro" id="IPR026881">
    <property type="entry name" value="WYL_dom"/>
</dbReference>
<dbReference type="PROSITE" id="PS00894">
    <property type="entry name" value="HTH_DEOR_1"/>
    <property type="match status" value="1"/>
</dbReference>
<evidence type="ECO:0000259" key="4">
    <source>
        <dbReference type="PROSITE" id="PS51000"/>
    </source>
</evidence>
<accession>A0ABX6YHV8</accession>
<evidence type="ECO:0000256" key="1">
    <source>
        <dbReference type="ARBA" id="ARBA00023015"/>
    </source>
</evidence>
<dbReference type="InterPro" id="IPR036388">
    <property type="entry name" value="WH-like_DNA-bd_sf"/>
</dbReference>
<evidence type="ECO:0000256" key="2">
    <source>
        <dbReference type="ARBA" id="ARBA00023125"/>
    </source>
</evidence>
<keyword evidence="6" id="KW-1185">Reference proteome</keyword>
<proteinExistence type="predicted"/>
<dbReference type="SUPFAM" id="SSF46785">
    <property type="entry name" value="Winged helix' DNA-binding domain"/>
    <property type="match status" value="1"/>
</dbReference>
<sequence>MPSPTPRLLTLLSIMQTGGTWPGATLVERLSISHRTLRRDVDHLRQLGYCVNTVMGPDGGYRLDAGSELPPLLFDDEQIVALAAALQVGAGSASGLIDASARARATIRQVLPSRLRHRIDAATASAIPRSGDAPSPAVDPHVLAAVGSATHNTEVLRFDYSNTPDAPARRVEPHGIVTQAGRWYLVAWDLDRHAWRLFRIDRMRPRLATRLAFTPRAIPGGDAATFVGARLKGSERADVWPCIGTVELAVPARDIAPFLGDGTVEDLAAGRCRLTAGSWSWIALAASIGRFDADITSAQPPELAQAFATLANRFAGSGEQPPSTC</sequence>